<accession>A0A9N8HBC7</accession>
<dbReference type="Gene3D" id="1.25.40.20">
    <property type="entry name" value="Ankyrin repeat-containing domain"/>
    <property type="match status" value="1"/>
</dbReference>
<organism evidence="1 2">
    <name type="scientific">Seminavis robusta</name>
    <dbReference type="NCBI Taxonomy" id="568900"/>
    <lineage>
        <taxon>Eukaryota</taxon>
        <taxon>Sar</taxon>
        <taxon>Stramenopiles</taxon>
        <taxon>Ochrophyta</taxon>
        <taxon>Bacillariophyta</taxon>
        <taxon>Bacillariophyceae</taxon>
        <taxon>Bacillariophycidae</taxon>
        <taxon>Naviculales</taxon>
        <taxon>Naviculaceae</taxon>
        <taxon>Seminavis</taxon>
    </lineage>
</organism>
<dbReference type="OrthoDB" id="10021675at2759"/>
<sequence length="434" mass="47762">MITPGSIDAHEMPFSPPRTILVSSTTKHLEDQEARTSRSLSPASLFDDESDTVWMALLGDNKPKGGCLVATFGAEKCPKQTMLPSAKRFKKARQETVLTPRLASLGILDNEALDEDTKKDTSMQDDIDDLRATDSDYDSDLDGKPAAASIADTLLLPSKQGVTEPAAIFDSNSRTCPSSDEKIPFSFTNGLNRSRALHRACQLFTGDKKMVEMSLSLHPESIRHKAFIDCIPSRCRRNRRMVSKMFPGRKADGPTPEPFQLPINIALYHNSSLAVLEVLVQADPSQLNVKDGIFGINSLCLALDRRPHDIACMGLILANNTGSARMVSAIHKNTPLHVACQKGASLQVIRQLVQMYPQALMHRNAAGDLPSDIASHIVRSDPTESSSEANARKEVAEFLVKKTLSTLEVHHVQQFQTKEGMMRRSTESEEKSEE</sequence>
<dbReference type="InterPro" id="IPR036770">
    <property type="entry name" value="Ankyrin_rpt-contain_sf"/>
</dbReference>
<proteinExistence type="predicted"/>
<dbReference type="EMBL" id="CAICTM010000355">
    <property type="protein sequence ID" value="CAB9508688.1"/>
    <property type="molecule type" value="Genomic_DNA"/>
</dbReference>
<dbReference type="AlphaFoldDB" id="A0A9N8HBC7"/>
<comment type="caution">
    <text evidence="1">The sequence shown here is derived from an EMBL/GenBank/DDBJ whole genome shotgun (WGS) entry which is preliminary data.</text>
</comment>
<name>A0A9N8HBC7_9STRA</name>
<keyword evidence="2" id="KW-1185">Reference proteome</keyword>
<dbReference type="InterPro" id="IPR002110">
    <property type="entry name" value="Ankyrin_rpt"/>
</dbReference>
<evidence type="ECO:0000313" key="1">
    <source>
        <dbReference type="EMBL" id="CAB9508688.1"/>
    </source>
</evidence>
<gene>
    <name evidence="1" type="ORF">SEMRO_356_G125400.1</name>
</gene>
<dbReference type="Proteomes" id="UP001153069">
    <property type="component" value="Unassembled WGS sequence"/>
</dbReference>
<evidence type="ECO:0000313" key="2">
    <source>
        <dbReference type="Proteomes" id="UP001153069"/>
    </source>
</evidence>
<reference evidence="1" key="1">
    <citation type="submission" date="2020-06" db="EMBL/GenBank/DDBJ databases">
        <authorList>
            <consortium name="Plant Systems Biology data submission"/>
        </authorList>
    </citation>
    <scope>NUCLEOTIDE SEQUENCE</scope>
    <source>
        <strain evidence="1">D6</strain>
    </source>
</reference>
<dbReference type="Pfam" id="PF00023">
    <property type="entry name" value="Ank"/>
    <property type="match status" value="1"/>
</dbReference>
<protein>
    <submittedName>
        <fullName evidence="1">FYVE zinc finger</fullName>
    </submittedName>
</protein>